<dbReference type="Proteomes" id="UP000318447">
    <property type="component" value="Unassembled WGS sequence"/>
</dbReference>
<evidence type="ECO:0000313" key="3">
    <source>
        <dbReference type="Proteomes" id="UP000318447"/>
    </source>
</evidence>
<dbReference type="VEuPathDB" id="TriTrypDB:LDHU3_19.1310"/>
<dbReference type="EMBL" id="RHLC01000027">
    <property type="protein sequence ID" value="TPP50916.1"/>
    <property type="molecule type" value="Genomic_DNA"/>
</dbReference>
<feature type="region of interest" description="Disordered" evidence="1">
    <location>
        <begin position="476"/>
        <end position="516"/>
    </location>
</feature>
<accession>A0A504XQD3</accession>
<feature type="region of interest" description="Disordered" evidence="1">
    <location>
        <begin position="138"/>
        <end position="163"/>
    </location>
</feature>
<dbReference type="VEuPathDB" id="TriTrypDB:LDHU3_19.1880"/>
<dbReference type="VEuPathDB" id="TriTrypDB:LdBPK_191550.1"/>
<dbReference type="AlphaFoldDB" id="A0A504XQD3"/>
<evidence type="ECO:0000313" key="2">
    <source>
        <dbReference type="EMBL" id="TPP50916.1"/>
    </source>
</evidence>
<comment type="caution">
    <text evidence="2">The sequence shown here is derived from an EMBL/GenBank/DDBJ whole genome shotgun (WGS) entry which is preliminary data.</text>
</comment>
<feature type="region of interest" description="Disordered" evidence="1">
    <location>
        <begin position="651"/>
        <end position="671"/>
    </location>
</feature>
<organism evidence="2 3">
    <name type="scientific">Leishmania donovani</name>
    <dbReference type="NCBI Taxonomy" id="5661"/>
    <lineage>
        <taxon>Eukaryota</taxon>
        <taxon>Discoba</taxon>
        <taxon>Euglenozoa</taxon>
        <taxon>Kinetoplastea</taxon>
        <taxon>Metakinetoplastina</taxon>
        <taxon>Trypanosomatida</taxon>
        <taxon>Trypanosomatidae</taxon>
        <taxon>Leishmaniinae</taxon>
        <taxon>Leishmania</taxon>
    </lineage>
</organism>
<sequence>MLYCHHALVGTAATGCGRLACSCRTECEGVELGLDLLRTQHQRRRHRQSSVAAAAHSLSLLKTLRTGLTAVEDGTSRRIGGGAQVPALLACRVRPSLQPVSGPWELVHNDVAGTLAKPAMPGAPTPTAWIADPATGLTRQADSPRYGTTRCDTRSLPASGGIPGAVPGMLREIRGLLEARSAGCRASGGPGLTLANLRLELIRHAPATPPPPPSSRAVDAGRFGSMDAVQPSAFAPIAQRACQTREAREDALSRPAEAVNMSAAESFSSPSASRILPVDVADSICQDEEGEGRSTSCSSHITRFVYEASNSAPAMSAASSSSPASSLTVKSPPEEAWTSDEDAMERLYAVKPTSTIFGSDLDRLERDMMRDYHQRGARLPPRDRVYAEFGGSQRGRRMQWEPSSSFDRLAASDFRFHARSETAVGDDTNRNLAAYHLYAEAYQTQQEESRRSQRGRATKGKGVNLCRVDQGASVGAETDLPASENPHFPTGGPSDTNHLRASSSEHVGESDEGLLSGVRSAPKEVVVNARTDYKARLSIVSSPPCEGEDANRIVYDAYNQRPTDNTLLEVRGADYWGHYENRRRVEERSAYRQEAVAREVLQEGAVDTSEVEYSTNKVRKETLLYFQAHPINEMIQEPFVRIRQLVPPGGGASVSFNPNEPPPTPAESENGGRRVIESVNMDADIPVQEARRMAQELGLDLVRIGAIYSQKTDRRIIALCMIGDHREHMREMIKFKIQKLGVQPPPTKECIEVPFKGGTHPHAIRFKCVGVAKHLLHRHAIRINLTKFGTPREGFPVFQSILDELKRQCMRLKAYHTAGQIQSNYDEIFCYLYPSTGRSPKTTVTHPTPQQVLEARDERILENEKEIYFDDLQDKATRKQRLQYMLKLENGTAWAEKDEGMSLQRQRAIKVMLGYLPKGNRELYAARGDVNVPAPFRASHPTSVHKWSYPSESNLEQASRGAAALGKRAAMPISEMHDAGEMPENPTQLDRFYYTAQGPALEMGEFKEALGLKDNRARRPPMGAGFSTLGVGSADETVQNGFATK</sequence>
<evidence type="ECO:0000256" key="1">
    <source>
        <dbReference type="SAM" id="MobiDB-lite"/>
    </source>
</evidence>
<feature type="compositionally biased region" description="Polar residues" evidence="1">
    <location>
        <begin position="493"/>
        <end position="505"/>
    </location>
</feature>
<reference evidence="3" key="1">
    <citation type="submission" date="2019-02" db="EMBL/GenBank/DDBJ databases">
        <title>FDA dAtabase for Regulatory Grade micrObial Sequences (FDA-ARGOS): Supporting development and validation of Infectious Disease Dx tests.</title>
        <authorList>
            <person name="Duncan R."/>
            <person name="Fisher C."/>
            <person name="Tallon L."/>
            <person name="Sadzewicz L."/>
            <person name="Sengamalay N."/>
            <person name="Ott S."/>
            <person name="Godinez A."/>
            <person name="Nagaraj S."/>
            <person name="Vavikolanu K."/>
            <person name="Nadendla S."/>
            <person name="Aluvathingal J."/>
            <person name="Sichtig H."/>
        </authorList>
    </citation>
    <scope>NUCLEOTIDE SEQUENCE [LARGE SCALE GENOMIC DNA]</scope>
    <source>
        <strain evidence="3">FDAARGOS_361</strain>
    </source>
</reference>
<feature type="region of interest" description="Disordered" evidence="1">
    <location>
        <begin position="314"/>
        <end position="338"/>
    </location>
</feature>
<feature type="region of interest" description="Disordered" evidence="1">
    <location>
        <begin position="443"/>
        <end position="464"/>
    </location>
</feature>
<dbReference type="VEuPathDB" id="TriTrypDB:LdCL_190021300"/>
<feature type="compositionally biased region" description="Low complexity" evidence="1">
    <location>
        <begin position="314"/>
        <end position="326"/>
    </location>
</feature>
<proteinExistence type="predicted"/>
<protein>
    <submittedName>
        <fullName evidence="2">Uncharacterized protein</fullName>
    </submittedName>
</protein>
<gene>
    <name evidence="2" type="ORF">CGC21_18835</name>
</gene>
<name>A0A504XQD3_LEIDO</name>